<comment type="similarity">
    <text evidence="1">Belongs to the cyclin family. Cyclin U/P subfamily.</text>
</comment>
<name>A0A0K9PH55_ZOSMR</name>
<evidence type="ECO:0000256" key="3">
    <source>
        <dbReference type="ARBA" id="ARBA00023127"/>
    </source>
</evidence>
<dbReference type="Gene3D" id="1.10.472.10">
    <property type="entry name" value="Cyclin-like"/>
    <property type="match status" value="1"/>
</dbReference>
<protein>
    <recommendedName>
        <fullName evidence="5">Cyclin</fullName>
    </recommendedName>
</protein>
<evidence type="ECO:0000313" key="7">
    <source>
        <dbReference type="Proteomes" id="UP000036987"/>
    </source>
</evidence>
<organism evidence="6 7">
    <name type="scientific">Zostera marina</name>
    <name type="common">Eelgrass</name>
    <dbReference type="NCBI Taxonomy" id="29655"/>
    <lineage>
        <taxon>Eukaryota</taxon>
        <taxon>Viridiplantae</taxon>
        <taxon>Streptophyta</taxon>
        <taxon>Embryophyta</taxon>
        <taxon>Tracheophyta</taxon>
        <taxon>Spermatophyta</taxon>
        <taxon>Magnoliopsida</taxon>
        <taxon>Liliopsida</taxon>
        <taxon>Zosteraceae</taxon>
        <taxon>Zostera</taxon>
    </lineage>
</organism>
<dbReference type="Pfam" id="PF08613">
    <property type="entry name" value="Cyclin"/>
    <property type="match status" value="1"/>
</dbReference>
<dbReference type="GO" id="GO:0019901">
    <property type="term" value="F:protein kinase binding"/>
    <property type="evidence" value="ECO:0007669"/>
    <property type="project" value="UniProtKB-UniRule"/>
</dbReference>
<comment type="caution">
    <text evidence="6">The sequence shown here is derived from an EMBL/GenBank/DDBJ whole genome shotgun (WGS) entry which is preliminary data.</text>
</comment>
<dbReference type="Proteomes" id="UP000036987">
    <property type="component" value="Unassembled WGS sequence"/>
</dbReference>
<evidence type="ECO:0000313" key="6">
    <source>
        <dbReference type="EMBL" id="KMZ68309.1"/>
    </source>
</evidence>
<dbReference type="SUPFAM" id="SSF47954">
    <property type="entry name" value="Cyclin-like"/>
    <property type="match status" value="1"/>
</dbReference>
<evidence type="ECO:0000256" key="5">
    <source>
        <dbReference type="PIRNR" id="PIRNR027110"/>
    </source>
</evidence>
<dbReference type="OrthoDB" id="337735at2759"/>
<keyword evidence="7" id="KW-1185">Reference proteome</keyword>
<accession>A0A0K9PH55</accession>
<dbReference type="PANTHER" id="PTHR15615">
    <property type="match status" value="1"/>
</dbReference>
<dbReference type="GO" id="GO:0051301">
    <property type="term" value="P:cell division"/>
    <property type="evidence" value="ECO:0007669"/>
    <property type="project" value="UniProtKB-UniRule"/>
</dbReference>
<dbReference type="PIRSF" id="PIRSF027110">
    <property type="entry name" value="PREG"/>
    <property type="match status" value="1"/>
</dbReference>
<dbReference type="InterPro" id="IPR012389">
    <property type="entry name" value="Cyclin_P/U"/>
</dbReference>
<gene>
    <name evidence="6" type="ORF">ZOSMA_241G00310</name>
</gene>
<reference evidence="7" key="1">
    <citation type="journal article" date="2016" name="Nature">
        <title>The genome of the seagrass Zostera marina reveals angiosperm adaptation to the sea.</title>
        <authorList>
            <person name="Olsen J.L."/>
            <person name="Rouze P."/>
            <person name="Verhelst B."/>
            <person name="Lin Y.-C."/>
            <person name="Bayer T."/>
            <person name="Collen J."/>
            <person name="Dattolo E."/>
            <person name="De Paoli E."/>
            <person name="Dittami S."/>
            <person name="Maumus F."/>
            <person name="Michel G."/>
            <person name="Kersting A."/>
            <person name="Lauritano C."/>
            <person name="Lohaus R."/>
            <person name="Toepel M."/>
            <person name="Tonon T."/>
            <person name="Vanneste K."/>
            <person name="Amirebrahimi M."/>
            <person name="Brakel J."/>
            <person name="Bostroem C."/>
            <person name="Chovatia M."/>
            <person name="Grimwood J."/>
            <person name="Jenkins J.W."/>
            <person name="Jueterbock A."/>
            <person name="Mraz A."/>
            <person name="Stam W.T."/>
            <person name="Tice H."/>
            <person name="Bornberg-Bauer E."/>
            <person name="Green P.J."/>
            <person name="Pearson G.A."/>
            <person name="Procaccini G."/>
            <person name="Duarte C.M."/>
            <person name="Schmutz J."/>
            <person name="Reusch T.B.H."/>
            <person name="Van de Peer Y."/>
        </authorList>
    </citation>
    <scope>NUCLEOTIDE SEQUENCE [LARGE SCALE GENOMIC DNA]</scope>
    <source>
        <strain evidence="7">cv. Finnish</strain>
    </source>
</reference>
<keyword evidence="3 5" id="KW-0195">Cyclin</keyword>
<dbReference type="EMBL" id="LFYR01000845">
    <property type="protein sequence ID" value="KMZ68309.1"/>
    <property type="molecule type" value="Genomic_DNA"/>
</dbReference>
<dbReference type="PANTHER" id="PTHR15615:SF91">
    <property type="entry name" value="CYCLIN-P4-1"/>
    <property type="match status" value="1"/>
</dbReference>
<evidence type="ECO:0000256" key="4">
    <source>
        <dbReference type="ARBA" id="ARBA00023306"/>
    </source>
</evidence>
<dbReference type="InterPro" id="IPR036915">
    <property type="entry name" value="Cyclin-like_sf"/>
</dbReference>
<proteinExistence type="inferred from homology"/>
<keyword evidence="4" id="KW-0131">Cell cycle</keyword>
<sequence length="201" mass="23171">MDMEVVGERHSGVPRLVRFLSSLLERIAVSNDTCRAIGSSTQNKVTVFHGLTRPPISLGSYMERIFTYANCSPCCYAIAYIYLDRFVQRYPLLSFDSFNIHRLLITSVMAAAKFMDDICYNNAYFAKVGGISTMEMNYMEREFLFGLNFRLNVTPTEYHSYCTYLQREMCLDYPVILLRSQCSSLSEVDESKNQQKQQITL</sequence>
<dbReference type="STRING" id="29655.A0A0K9PH55"/>
<evidence type="ECO:0000256" key="1">
    <source>
        <dbReference type="ARBA" id="ARBA00007215"/>
    </source>
</evidence>
<evidence type="ECO:0000256" key="2">
    <source>
        <dbReference type="ARBA" id="ARBA00022618"/>
    </source>
</evidence>
<dbReference type="OMA" id="VMRNMYS"/>
<dbReference type="InterPro" id="IPR013922">
    <property type="entry name" value="Cyclin_PHO80-like"/>
</dbReference>
<dbReference type="AlphaFoldDB" id="A0A0K9PH55"/>
<keyword evidence="2" id="KW-0132">Cell division</keyword>